<accession>A0A8T2H7Y7</accession>
<reference evidence="2 3" key="1">
    <citation type="submission" date="2020-12" db="EMBL/GenBank/DDBJ databases">
        <title>Concerted genomic and epigenomic changes stabilize Arabidopsis allopolyploids.</title>
        <authorList>
            <person name="Chen Z."/>
        </authorList>
    </citation>
    <scope>NUCLEOTIDE SEQUENCE [LARGE SCALE GENOMIC DNA]</scope>
    <source>
        <strain evidence="2">As9502</strain>
        <tissue evidence="2">Leaf</tissue>
    </source>
</reference>
<sequence length="864" mass="94416">MIHPCGRNDILITPKGPWIHPPDHRRLAHEILLPSALGLLAGPTSVLSIGSHRGLSHCIHGRPLGVFGCTYPCASSNTFLDPSHPTIGLSDPFRQTIDLSHPTRPTIGLSDPICLADPIRRPIYQIRFVSKRNGLPSPSSTLHRTVGPRGSMRIRGEWMLPEASHPFLAPFQKVTSVPCTLSKGHIRSLHPLGDATVRWYPLDLTPFGRETSSPVSYHSPSARVSADQTTQLDCIHGRPLGVFGCTYPCASSNTFLDPSHPTIGLSDPFRQTIGLSHPTRPTIGLSHPICLADPIRRSVYQIRFVSKTNGLPSPSSTLHRTVGPGGSMRIRGEWMLPEASHPFLAPFQKVTSVPCTLPKGHIRSLHPLGDATVRWYPLDLTPFGRETSSPVSYHSPSARVSADQTTQLDCIHGRPLGVFGCTYPCASSNTFLDPSHPTIGLSDPFRQTIGLSHPTRPTIGLSHPICLADPIRRSVYQIRFVSKTNGLPSPSSTLHRTVGPGGSMRIRGEWMLPEASHPFLAPFQKVTSVPCTLPKGHIRSLHPLGDATVRWYPLDLTPFGRETSSPVSYHSPSARVSADQTTQLDCIHGRPLGVFGCTYPCASSNTFLDPSHPTIGLSDPFRQTIGLSHPTRPTIGLSHPICLADPIRRSVYQIRFVSKTNGLPSPCSTLHRTVGPGGSMRIRGEWMLPEASHPFLAPFRKVTSVPCTLPKGHIRSLHPLGDATVRWYPLDLTPFGRETSSPVSYHSPSARVSADQTTKLGQYSFSSPSSVELSAQPPAHKLRPRRKLAGGDSDFSRRWKSADSPKRDGLLGRDSSPWNRFVENTNFLGGLWRVGSSEEKEGSRKPKSSTGFLIPLMRPQSCEP</sequence>
<dbReference type="AlphaFoldDB" id="A0A8T2H7Y7"/>
<keyword evidence="3" id="KW-1185">Reference proteome</keyword>
<feature type="compositionally biased region" description="Polar residues" evidence="1">
    <location>
        <begin position="754"/>
        <end position="773"/>
    </location>
</feature>
<name>A0A8T2H7Y7_ARASU</name>
<evidence type="ECO:0000313" key="3">
    <source>
        <dbReference type="Proteomes" id="UP000694251"/>
    </source>
</evidence>
<gene>
    <name evidence="2" type="ORF">ISN44_As01g034170</name>
</gene>
<comment type="caution">
    <text evidence="2">The sequence shown here is derived from an EMBL/GenBank/DDBJ whole genome shotgun (WGS) entry which is preliminary data.</text>
</comment>
<feature type="region of interest" description="Disordered" evidence="1">
    <location>
        <begin position="738"/>
        <end position="815"/>
    </location>
</feature>
<feature type="compositionally biased region" description="Basic and acidic residues" evidence="1">
    <location>
        <begin position="794"/>
        <end position="811"/>
    </location>
</feature>
<organism evidence="2 3">
    <name type="scientific">Arabidopsis suecica</name>
    <name type="common">Swedish thale-cress</name>
    <name type="synonym">Cardaminopsis suecica</name>
    <dbReference type="NCBI Taxonomy" id="45249"/>
    <lineage>
        <taxon>Eukaryota</taxon>
        <taxon>Viridiplantae</taxon>
        <taxon>Streptophyta</taxon>
        <taxon>Embryophyta</taxon>
        <taxon>Tracheophyta</taxon>
        <taxon>Spermatophyta</taxon>
        <taxon>Magnoliopsida</taxon>
        <taxon>eudicotyledons</taxon>
        <taxon>Gunneridae</taxon>
        <taxon>Pentapetalae</taxon>
        <taxon>rosids</taxon>
        <taxon>malvids</taxon>
        <taxon>Brassicales</taxon>
        <taxon>Brassicaceae</taxon>
        <taxon>Camelineae</taxon>
        <taxon>Arabidopsis</taxon>
    </lineage>
</organism>
<dbReference type="EMBL" id="JAEFBJ010000001">
    <property type="protein sequence ID" value="KAG7656419.1"/>
    <property type="molecule type" value="Genomic_DNA"/>
</dbReference>
<feature type="compositionally biased region" description="Polar residues" evidence="1">
    <location>
        <begin position="738"/>
        <end position="747"/>
    </location>
</feature>
<evidence type="ECO:0000256" key="1">
    <source>
        <dbReference type="SAM" id="MobiDB-lite"/>
    </source>
</evidence>
<feature type="region of interest" description="Disordered" evidence="1">
    <location>
        <begin position="834"/>
        <end position="864"/>
    </location>
</feature>
<evidence type="ECO:0000313" key="2">
    <source>
        <dbReference type="EMBL" id="KAG7656419.1"/>
    </source>
</evidence>
<dbReference type="Proteomes" id="UP000694251">
    <property type="component" value="Chromosome 1"/>
</dbReference>
<proteinExistence type="predicted"/>
<protein>
    <submittedName>
        <fullName evidence="2">Uncharacterized protein</fullName>
    </submittedName>
</protein>